<evidence type="ECO:0000313" key="1">
    <source>
        <dbReference type="EMBL" id="SVE46847.1"/>
    </source>
</evidence>
<dbReference type="InterPro" id="IPR013320">
    <property type="entry name" value="ConA-like_dom_sf"/>
</dbReference>
<dbReference type="Pfam" id="PF13385">
    <property type="entry name" value="Laminin_G_3"/>
    <property type="match status" value="1"/>
</dbReference>
<proteinExistence type="predicted"/>
<name>A0A383DQR1_9ZZZZ</name>
<reference evidence="1" key="1">
    <citation type="submission" date="2018-05" db="EMBL/GenBank/DDBJ databases">
        <authorList>
            <person name="Lanie J.A."/>
            <person name="Ng W.-L."/>
            <person name="Kazmierczak K.M."/>
            <person name="Andrzejewski T.M."/>
            <person name="Davidsen T.M."/>
            <person name="Wayne K.J."/>
            <person name="Tettelin H."/>
            <person name="Glass J.I."/>
            <person name="Rusch D."/>
            <person name="Podicherti R."/>
            <person name="Tsui H.-C.T."/>
            <person name="Winkler M.E."/>
        </authorList>
    </citation>
    <scope>NUCLEOTIDE SEQUENCE</scope>
</reference>
<dbReference type="EMBL" id="UINC01219399">
    <property type="protein sequence ID" value="SVE46847.1"/>
    <property type="molecule type" value="Genomic_DNA"/>
</dbReference>
<feature type="non-terminal residue" evidence="1">
    <location>
        <position position="234"/>
    </location>
</feature>
<protein>
    <recommendedName>
        <fullName evidence="2">LamG-like jellyroll fold domain-containing protein</fullName>
    </recommendedName>
</protein>
<accession>A0A383DQR1</accession>
<organism evidence="1">
    <name type="scientific">marine metagenome</name>
    <dbReference type="NCBI Taxonomy" id="408172"/>
    <lineage>
        <taxon>unclassified sequences</taxon>
        <taxon>metagenomes</taxon>
        <taxon>ecological metagenomes</taxon>
    </lineage>
</organism>
<dbReference type="Gene3D" id="2.60.120.200">
    <property type="match status" value="1"/>
</dbReference>
<gene>
    <name evidence="1" type="ORF">METZ01_LOCUS499701</name>
</gene>
<feature type="non-terminal residue" evidence="1">
    <location>
        <position position="1"/>
    </location>
</feature>
<sequence length="234" mass="24765">ISGSGWYWVDSGISPSADIWYNVQGSWGVGGLKIYINGELKATNPNYTGGIPSDGDHFIGSGNQPNSGLDGNIDEVAIWNSALTAPEITDLYYSGSPLDVTSNSGVYTSSANLIGYWRFEENSGTTTTYDLSSNGNHGTINGATYSTDVPLQPATSFSITGTSGFRMLSSPVSGTIYADLLEELWTQGMAGSDDPNHGAANVWTRSSSSSSWQALTDLDNDTYTAGDGILVYVF</sequence>
<dbReference type="SUPFAM" id="SSF49899">
    <property type="entry name" value="Concanavalin A-like lectins/glucanases"/>
    <property type="match status" value="1"/>
</dbReference>
<dbReference type="AlphaFoldDB" id="A0A383DQR1"/>
<evidence type="ECO:0008006" key="2">
    <source>
        <dbReference type="Google" id="ProtNLM"/>
    </source>
</evidence>